<dbReference type="GO" id="GO:0000775">
    <property type="term" value="C:chromosome, centromeric region"/>
    <property type="evidence" value="ECO:0000318"/>
    <property type="project" value="GO_Central"/>
</dbReference>
<dbReference type="PANTHER" id="PTHR16431">
    <property type="entry name" value="NEUROGENIC PROTEIN MASTERMIND"/>
    <property type="match status" value="1"/>
</dbReference>
<keyword evidence="9" id="KW-0539">Nucleus</keyword>
<keyword evidence="10" id="KW-0131">Cell cycle</keyword>
<feature type="compositionally biased region" description="Low complexity" evidence="12">
    <location>
        <begin position="181"/>
        <end position="196"/>
    </location>
</feature>
<comment type="subcellular location">
    <subcellularLocation>
        <location evidence="3">Chromosome</location>
        <location evidence="3">Centromere</location>
    </subcellularLocation>
    <subcellularLocation>
        <location evidence="2">Nucleus</location>
    </subcellularLocation>
</comment>
<keyword evidence="5" id="KW-0132">Cell division</keyword>
<feature type="domain" description="Mis18" evidence="13">
    <location>
        <begin position="17"/>
        <end position="115"/>
    </location>
</feature>
<protein>
    <recommendedName>
        <fullName evidence="13">Mis18 domain-containing protein</fullName>
    </recommendedName>
</protein>
<proteinExistence type="predicted"/>
<dbReference type="Proteomes" id="UP000007110">
    <property type="component" value="Unassembled WGS sequence"/>
</dbReference>
<comment type="function">
    <text evidence="1">Required for recruitment of CENPA to centromeres and normal chromosome segregation during mitosis.</text>
</comment>
<evidence type="ECO:0000313" key="15">
    <source>
        <dbReference type="Proteomes" id="UP000007110"/>
    </source>
</evidence>
<evidence type="ECO:0000256" key="7">
    <source>
        <dbReference type="ARBA" id="ARBA00022776"/>
    </source>
</evidence>
<dbReference type="InParanoid" id="A0A7M7N5N3"/>
<feature type="compositionally biased region" description="Polar residues" evidence="12">
    <location>
        <begin position="251"/>
        <end position="268"/>
    </location>
</feature>
<dbReference type="PROSITE" id="PS51793">
    <property type="entry name" value="MIS18"/>
    <property type="match status" value="1"/>
</dbReference>
<evidence type="ECO:0000256" key="10">
    <source>
        <dbReference type="ARBA" id="ARBA00023306"/>
    </source>
</evidence>
<dbReference type="EnsemblMetazoa" id="XM_030975636">
    <property type="protein sequence ID" value="XP_030831496"/>
    <property type="gene ID" value="LOC115920246"/>
</dbReference>
<evidence type="ECO:0000256" key="3">
    <source>
        <dbReference type="ARBA" id="ARBA00004584"/>
    </source>
</evidence>
<evidence type="ECO:0000256" key="5">
    <source>
        <dbReference type="ARBA" id="ARBA00022618"/>
    </source>
</evidence>
<dbReference type="GeneID" id="115920246"/>
<dbReference type="GO" id="GO:0034080">
    <property type="term" value="P:CENP-A containing chromatin assembly"/>
    <property type="evidence" value="ECO:0000318"/>
    <property type="project" value="GO_Central"/>
</dbReference>
<evidence type="ECO:0000256" key="6">
    <source>
        <dbReference type="ARBA" id="ARBA00022723"/>
    </source>
</evidence>
<feature type="compositionally biased region" description="Polar residues" evidence="12">
    <location>
        <begin position="309"/>
        <end position="324"/>
    </location>
</feature>
<feature type="region of interest" description="Disordered" evidence="12">
    <location>
        <begin position="171"/>
        <end position="210"/>
    </location>
</feature>
<evidence type="ECO:0000256" key="12">
    <source>
        <dbReference type="SAM" id="MobiDB-lite"/>
    </source>
</evidence>
<keyword evidence="6" id="KW-0479">Metal-binding</keyword>
<sequence length="385" mass="41287">METAEIPESDCPDKDLPAVFQCQRCNVIISDSIAFTAAHDDLKSITVNRVNSSVELSTKLITSTDGIDQGSTFSPLVCQGCKTVLGKVYRTTPRPLDDLRDYFTFDVNKLSVYQVGSSDSSALPESESPFQQYTNLKTLKETTLKLQVLMCAMHQRILNIEQSLEIEDTNVPENPLQSMTGLLGPGNPSGSSSTTNHQPKEGGAAKGQSLALQQKGENYSAVLPGIRNGPEMGPHPMKDVQRSDAFERASGTLQTSSNSETSGATASNSKGTKRSRGSSSKASRGRSSRGKASGSHPTSSDSDSETSGATMSNSKRGRGSSTKTPRGRSRGGKGQENASNLNQVRGTKRTNDFGEIPGDQDELEHGLELLSPIRKKSSVRRNKPL</sequence>
<dbReference type="GO" id="GO:0000785">
    <property type="term" value="C:chromatin"/>
    <property type="evidence" value="ECO:0000318"/>
    <property type="project" value="GO_Central"/>
</dbReference>
<evidence type="ECO:0000313" key="14">
    <source>
        <dbReference type="EnsemblMetazoa" id="XP_030831496"/>
    </source>
</evidence>
<dbReference type="InterPro" id="IPR034752">
    <property type="entry name" value="Mis18"/>
</dbReference>
<evidence type="ECO:0000256" key="8">
    <source>
        <dbReference type="ARBA" id="ARBA00022833"/>
    </source>
</evidence>
<keyword evidence="8" id="KW-0862">Zinc</keyword>
<name>A0A7M7N5N3_STRPU</name>
<dbReference type="KEGG" id="spu:115920246"/>
<dbReference type="GO" id="GO:0007059">
    <property type="term" value="P:chromosome segregation"/>
    <property type="evidence" value="ECO:0000318"/>
    <property type="project" value="GO_Central"/>
</dbReference>
<feature type="region of interest" description="Disordered" evidence="12">
    <location>
        <begin position="247"/>
        <end position="385"/>
    </location>
</feature>
<dbReference type="GO" id="GO:0046872">
    <property type="term" value="F:metal ion binding"/>
    <property type="evidence" value="ECO:0007669"/>
    <property type="project" value="UniProtKB-KW"/>
</dbReference>
<reference evidence="15" key="1">
    <citation type="submission" date="2015-02" db="EMBL/GenBank/DDBJ databases">
        <title>Genome sequencing for Strongylocentrotus purpuratus.</title>
        <authorList>
            <person name="Murali S."/>
            <person name="Liu Y."/>
            <person name="Vee V."/>
            <person name="English A."/>
            <person name="Wang M."/>
            <person name="Skinner E."/>
            <person name="Han Y."/>
            <person name="Muzny D.M."/>
            <person name="Worley K.C."/>
            <person name="Gibbs R.A."/>
        </authorList>
    </citation>
    <scope>NUCLEOTIDE SEQUENCE</scope>
</reference>
<dbReference type="InterPro" id="IPR004910">
    <property type="entry name" value="Yippee/Mis18/Cereblon"/>
</dbReference>
<dbReference type="Pfam" id="PF03226">
    <property type="entry name" value="Yippee-Mis18"/>
    <property type="match status" value="1"/>
</dbReference>
<evidence type="ECO:0000256" key="1">
    <source>
        <dbReference type="ARBA" id="ARBA00003694"/>
    </source>
</evidence>
<evidence type="ECO:0000256" key="4">
    <source>
        <dbReference type="ARBA" id="ARBA00022454"/>
    </source>
</evidence>
<dbReference type="GO" id="GO:0005634">
    <property type="term" value="C:nucleus"/>
    <property type="evidence" value="ECO:0000318"/>
    <property type="project" value="GO_Central"/>
</dbReference>
<feature type="compositionally biased region" description="Polar residues" evidence="12">
    <location>
        <begin position="171"/>
        <end position="180"/>
    </location>
</feature>
<organism evidence="14 15">
    <name type="scientific">Strongylocentrotus purpuratus</name>
    <name type="common">Purple sea urchin</name>
    <dbReference type="NCBI Taxonomy" id="7668"/>
    <lineage>
        <taxon>Eukaryota</taxon>
        <taxon>Metazoa</taxon>
        <taxon>Echinodermata</taxon>
        <taxon>Eleutherozoa</taxon>
        <taxon>Echinozoa</taxon>
        <taxon>Echinoidea</taxon>
        <taxon>Euechinoidea</taxon>
        <taxon>Echinacea</taxon>
        <taxon>Camarodonta</taxon>
        <taxon>Echinidea</taxon>
        <taxon>Strongylocentrotidae</taxon>
        <taxon>Strongylocentrotus</taxon>
    </lineage>
</organism>
<evidence type="ECO:0000256" key="9">
    <source>
        <dbReference type="ARBA" id="ARBA00023242"/>
    </source>
</evidence>
<evidence type="ECO:0000256" key="11">
    <source>
        <dbReference type="ARBA" id="ARBA00023328"/>
    </source>
</evidence>
<keyword evidence="15" id="KW-1185">Reference proteome</keyword>
<evidence type="ECO:0000259" key="13">
    <source>
        <dbReference type="PROSITE" id="PS51793"/>
    </source>
</evidence>
<dbReference type="PANTHER" id="PTHR16431:SF1">
    <property type="entry name" value="NEUROGENIC PROTEIN MASTERMIND"/>
    <property type="match status" value="1"/>
</dbReference>
<evidence type="ECO:0000256" key="2">
    <source>
        <dbReference type="ARBA" id="ARBA00004123"/>
    </source>
</evidence>
<accession>A0A7M7N5N3</accession>
<keyword evidence="4" id="KW-0158">Chromosome</keyword>
<reference evidence="14" key="2">
    <citation type="submission" date="2021-01" db="UniProtKB">
        <authorList>
            <consortium name="EnsemblMetazoa"/>
        </authorList>
    </citation>
    <scope>IDENTIFICATION</scope>
</reference>
<dbReference type="GO" id="GO:0051301">
    <property type="term" value="P:cell division"/>
    <property type="evidence" value="ECO:0007669"/>
    <property type="project" value="UniProtKB-KW"/>
</dbReference>
<dbReference type="OrthoDB" id="74210at2759"/>
<feature type="compositionally biased region" description="Low complexity" evidence="12">
    <location>
        <begin position="290"/>
        <end position="308"/>
    </location>
</feature>
<feature type="compositionally biased region" description="Polar residues" evidence="12">
    <location>
        <begin position="336"/>
        <end position="345"/>
    </location>
</feature>
<dbReference type="AlphaFoldDB" id="A0A7M7N5N3"/>
<keyword evidence="11" id="KW-0137">Centromere</keyword>
<feature type="compositionally biased region" description="Basic residues" evidence="12">
    <location>
        <begin position="373"/>
        <end position="385"/>
    </location>
</feature>
<dbReference type="RefSeq" id="XP_030831496.1">
    <property type="nucleotide sequence ID" value="XM_030975636.1"/>
</dbReference>
<keyword evidence="7" id="KW-0498">Mitosis</keyword>